<protein>
    <recommendedName>
        <fullName evidence="2">Glycosyltransferase family 18 catalytic domain-containing protein</fullName>
    </recommendedName>
</protein>
<feature type="transmembrane region" description="Helical" evidence="1">
    <location>
        <begin position="36"/>
        <end position="56"/>
    </location>
</feature>
<keyword evidence="1" id="KW-0472">Membrane</keyword>
<dbReference type="GeneID" id="95986114"/>
<accession>A0ABR3Q0M1</accession>
<organism evidence="3 4">
    <name type="scientific">Vanrija albida</name>
    <dbReference type="NCBI Taxonomy" id="181172"/>
    <lineage>
        <taxon>Eukaryota</taxon>
        <taxon>Fungi</taxon>
        <taxon>Dikarya</taxon>
        <taxon>Basidiomycota</taxon>
        <taxon>Agaricomycotina</taxon>
        <taxon>Tremellomycetes</taxon>
        <taxon>Trichosporonales</taxon>
        <taxon>Trichosporonaceae</taxon>
        <taxon>Vanrija</taxon>
    </lineage>
</organism>
<dbReference type="RefSeq" id="XP_069208209.1">
    <property type="nucleotide sequence ID" value="XM_069353567.1"/>
</dbReference>
<dbReference type="Proteomes" id="UP001565368">
    <property type="component" value="Unassembled WGS sequence"/>
</dbReference>
<gene>
    <name evidence="3" type="ORF">Q8F55_005071</name>
</gene>
<reference evidence="3 4" key="1">
    <citation type="submission" date="2023-08" db="EMBL/GenBank/DDBJ databases">
        <title>Annotated Genome Sequence of Vanrija albida AlHP1.</title>
        <authorList>
            <person name="Herzog R."/>
        </authorList>
    </citation>
    <scope>NUCLEOTIDE SEQUENCE [LARGE SCALE GENOMIC DNA]</scope>
    <source>
        <strain evidence="3 4">AlHP1</strain>
    </source>
</reference>
<dbReference type="EMBL" id="JBBXJM010000004">
    <property type="protein sequence ID" value="KAL1408265.1"/>
    <property type="molecule type" value="Genomic_DNA"/>
</dbReference>
<keyword evidence="4" id="KW-1185">Reference proteome</keyword>
<sequence>MTTDIEQAPLTVWVTEPLWASEQRRRWRGRLPSPRATILMVFALAVFWVGFAAHYAPERVTSAKNTLVQWATPQPDHIVPAPAVEGPEVDKLIDEVSRIRVLKSVLHERFPAGAWEKYRANNYVSLDRLAACIMHGGCNESEMTVILAGSNHFGGSKAGQVSGEDIWAASSMEMFESLNHTILTAWDHWEALVMYQALSNRIPIVIMEASHYVKCAERSQGKGKPEDDDKHWHKLPYCMQSLKYPYGIPYWKVFQWHFWRGSNHALGNRWTMSPEDYAKMTGKEKEGYSLETRCRKEEHFQVRKHRAFAFGKPPTLFAEDENAFWEAMPKVRDAIKPEGDEKFDILSLSGNALPEGERKETLTPGIYTLGRQTQSNFTRFVAESKVMIGVGKPVLSPSPYDALCMGVPFINPIVRWDKKHPENKFAWELQQMGLRDVPEPYVYNVFAHDEEQLRRAVETAVNTPIERYIPPDMRFNTVLERHRAWVTNDWHAEAVETVKEKYKDRPEAEYASYIMYEQYMPDFPGPRVGEYVWKGEAKRWFGL</sequence>
<evidence type="ECO:0000313" key="3">
    <source>
        <dbReference type="EMBL" id="KAL1408265.1"/>
    </source>
</evidence>
<keyword evidence="1" id="KW-0812">Transmembrane</keyword>
<proteinExistence type="predicted"/>
<dbReference type="Pfam" id="PF15024">
    <property type="entry name" value="Glyco_transf_18"/>
    <property type="match status" value="1"/>
</dbReference>
<evidence type="ECO:0000313" key="4">
    <source>
        <dbReference type="Proteomes" id="UP001565368"/>
    </source>
</evidence>
<evidence type="ECO:0000259" key="2">
    <source>
        <dbReference type="Pfam" id="PF15024"/>
    </source>
</evidence>
<keyword evidence="1" id="KW-1133">Transmembrane helix</keyword>
<evidence type="ECO:0000256" key="1">
    <source>
        <dbReference type="SAM" id="Phobius"/>
    </source>
</evidence>
<comment type="caution">
    <text evidence="3">The sequence shown here is derived from an EMBL/GenBank/DDBJ whole genome shotgun (WGS) entry which is preliminary data.</text>
</comment>
<feature type="domain" description="Glycosyltransferase family 18 catalytic" evidence="2">
    <location>
        <begin position="352"/>
        <end position="488"/>
    </location>
</feature>
<dbReference type="InterPro" id="IPR026116">
    <property type="entry name" value="GT18_cat"/>
</dbReference>
<name>A0ABR3Q0M1_9TREE</name>